<dbReference type="GeneID" id="120279227"/>
<gene>
    <name evidence="3" type="primary">LOC120279227</name>
</gene>
<keyword evidence="1" id="KW-0812">Transmembrane</keyword>
<dbReference type="Proteomes" id="UP001515500">
    <property type="component" value="Chromosome 16"/>
</dbReference>
<name>A0AB40CVE4_DIOCR</name>
<accession>A0AB40CVE4</accession>
<keyword evidence="1" id="KW-1133">Transmembrane helix</keyword>
<sequence>MDSQEVLERESERGGEGSRFLARCCFSVFFVIAVSFSLSFLFGLVALAIGSTSASPPVSVPANCRIISSSVDIRFSKVCELGLLNYKANNVFYPLERSRFRCRHDYYWASVFERLLSALDCHTREMVEYKEYFSGHLRHAIAESPKEALPVACRPSFGTAWLTKMKFKVNGTYSCRYSLGTGKADIYPDELFNCEAKEPSKIEMLRRFFILFMKLNFSADKAGSGREMAHLVAGLVSGMVIGMCFIILIKSLRILWLTVTRHWAARKLQIKVFAARFRRVCLLVAYISTMGWLTIQYSKMVGLKQLLFESNLKERTI</sequence>
<feature type="transmembrane region" description="Helical" evidence="1">
    <location>
        <begin position="231"/>
        <end position="256"/>
    </location>
</feature>
<reference evidence="3" key="1">
    <citation type="submission" date="2025-08" db="UniProtKB">
        <authorList>
            <consortium name="RefSeq"/>
        </authorList>
    </citation>
    <scope>IDENTIFICATION</scope>
</reference>
<dbReference type="AlphaFoldDB" id="A0AB40CVE4"/>
<evidence type="ECO:0000313" key="3">
    <source>
        <dbReference type="RefSeq" id="XP_039142034.1"/>
    </source>
</evidence>
<keyword evidence="1" id="KW-0472">Membrane</keyword>
<feature type="transmembrane region" description="Helical" evidence="1">
    <location>
        <begin position="20"/>
        <end position="49"/>
    </location>
</feature>
<dbReference type="RefSeq" id="XP_039142034.1">
    <property type="nucleotide sequence ID" value="XM_039286100.1"/>
</dbReference>
<feature type="transmembrane region" description="Helical" evidence="1">
    <location>
        <begin position="277"/>
        <end position="295"/>
    </location>
</feature>
<proteinExistence type="predicted"/>
<evidence type="ECO:0000313" key="2">
    <source>
        <dbReference type="Proteomes" id="UP001515500"/>
    </source>
</evidence>
<protein>
    <submittedName>
        <fullName evidence="3">Uncharacterized protein LOC120279227 isoform X1</fullName>
    </submittedName>
</protein>
<dbReference type="PANTHER" id="PTHR36779:SF1">
    <property type="entry name" value="OS04G0600400 PROTEIN"/>
    <property type="match status" value="1"/>
</dbReference>
<dbReference type="PANTHER" id="PTHR36779">
    <property type="entry name" value="OSJNBA0083N12.13 PROTEIN"/>
    <property type="match status" value="1"/>
</dbReference>
<organism evidence="2 3">
    <name type="scientific">Dioscorea cayennensis subsp. rotundata</name>
    <name type="common">White Guinea yam</name>
    <name type="synonym">Dioscorea rotundata</name>
    <dbReference type="NCBI Taxonomy" id="55577"/>
    <lineage>
        <taxon>Eukaryota</taxon>
        <taxon>Viridiplantae</taxon>
        <taxon>Streptophyta</taxon>
        <taxon>Embryophyta</taxon>
        <taxon>Tracheophyta</taxon>
        <taxon>Spermatophyta</taxon>
        <taxon>Magnoliopsida</taxon>
        <taxon>Liliopsida</taxon>
        <taxon>Dioscoreales</taxon>
        <taxon>Dioscoreaceae</taxon>
        <taxon>Dioscorea</taxon>
    </lineage>
</organism>
<keyword evidence="2" id="KW-1185">Reference proteome</keyword>
<evidence type="ECO:0000256" key="1">
    <source>
        <dbReference type="SAM" id="Phobius"/>
    </source>
</evidence>